<dbReference type="Proteomes" id="UP000799537">
    <property type="component" value="Unassembled WGS sequence"/>
</dbReference>
<evidence type="ECO:0000256" key="1">
    <source>
        <dbReference type="SAM" id="MobiDB-lite"/>
    </source>
</evidence>
<feature type="compositionally biased region" description="Basic and acidic residues" evidence="1">
    <location>
        <begin position="282"/>
        <end position="294"/>
    </location>
</feature>
<keyword evidence="3" id="KW-1185">Reference proteome</keyword>
<dbReference type="EMBL" id="ML993630">
    <property type="protein sequence ID" value="KAF2160065.1"/>
    <property type="molecule type" value="Genomic_DNA"/>
</dbReference>
<dbReference type="GeneID" id="54567706"/>
<feature type="compositionally biased region" description="Basic and acidic residues" evidence="1">
    <location>
        <begin position="251"/>
        <end position="265"/>
    </location>
</feature>
<evidence type="ECO:0000313" key="3">
    <source>
        <dbReference type="Proteomes" id="UP000799537"/>
    </source>
</evidence>
<feature type="region of interest" description="Disordered" evidence="1">
    <location>
        <begin position="197"/>
        <end position="294"/>
    </location>
</feature>
<sequence length="294" mass="32306">MSTWATMKEGHKFLFTRIELLAFRRPAVTLFPLLDDLAANYLVLQKHSAFVAGGRSRFVTILASSGGPGTSWMITASGHFVTALQSISSSRSLATTQTDRPSCVPDRSRWREVWGFEEGGGGGMSRAPSVVAVKEPCWGKGVAQLVELCRVREPGPNLPKRRLSPRWRLRGQPPHPPMLTFAKTAHSDTSLHALIHDAPTPSMQPKPAAHKARSASDGSVNMSQAASSPPKSPYDPGPDTHRQRRSSQTPRETHRNRAQPRESKQRVHLRASSNVAIGEGWGQERTKQKSIAEM</sequence>
<dbReference type="RefSeq" id="XP_033660954.1">
    <property type="nucleotide sequence ID" value="XM_033814434.1"/>
</dbReference>
<proteinExistence type="predicted"/>
<feature type="compositionally biased region" description="Polar residues" evidence="1">
    <location>
        <begin position="216"/>
        <end position="229"/>
    </location>
</feature>
<name>A0A6A6BZC1_ZASCE</name>
<gene>
    <name evidence="2" type="ORF">M409DRAFT_60317</name>
</gene>
<dbReference type="AlphaFoldDB" id="A0A6A6BZC1"/>
<organism evidence="2 3">
    <name type="scientific">Zasmidium cellare ATCC 36951</name>
    <dbReference type="NCBI Taxonomy" id="1080233"/>
    <lineage>
        <taxon>Eukaryota</taxon>
        <taxon>Fungi</taxon>
        <taxon>Dikarya</taxon>
        <taxon>Ascomycota</taxon>
        <taxon>Pezizomycotina</taxon>
        <taxon>Dothideomycetes</taxon>
        <taxon>Dothideomycetidae</taxon>
        <taxon>Mycosphaerellales</taxon>
        <taxon>Mycosphaerellaceae</taxon>
        <taxon>Zasmidium</taxon>
    </lineage>
</organism>
<protein>
    <submittedName>
        <fullName evidence="2">Uncharacterized protein</fullName>
    </submittedName>
</protein>
<accession>A0A6A6BZC1</accession>
<reference evidence="2" key="1">
    <citation type="journal article" date="2020" name="Stud. Mycol.">
        <title>101 Dothideomycetes genomes: a test case for predicting lifestyles and emergence of pathogens.</title>
        <authorList>
            <person name="Haridas S."/>
            <person name="Albert R."/>
            <person name="Binder M."/>
            <person name="Bloem J."/>
            <person name="Labutti K."/>
            <person name="Salamov A."/>
            <person name="Andreopoulos B."/>
            <person name="Baker S."/>
            <person name="Barry K."/>
            <person name="Bills G."/>
            <person name="Bluhm B."/>
            <person name="Cannon C."/>
            <person name="Castanera R."/>
            <person name="Culley D."/>
            <person name="Daum C."/>
            <person name="Ezra D."/>
            <person name="Gonzalez J."/>
            <person name="Henrissat B."/>
            <person name="Kuo A."/>
            <person name="Liang C."/>
            <person name="Lipzen A."/>
            <person name="Lutzoni F."/>
            <person name="Magnuson J."/>
            <person name="Mondo S."/>
            <person name="Nolan M."/>
            <person name="Ohm R."/>
            <person name="Pangilinan J."/>
            <person name="Park H.-J."/>
            <person name="Ramirez L."/>
            <person name="Alfaro M."/>
            <person name="Sun H."/>
            <person name="Tritt A."/>
            <person name="Yoshinaga Y."/>
            <person name="Zwiers L.-H."/>
            <person name="Turgeon B."/>
            <person name="Goodwin S."/>
            <person name="Spatafora J."/>
            <person name="Crous P."/>
            <person name="Grigoriev I."/>
        </authorList>
    </citation>
    <scope>NUCLEOTIDE SEQUENCE</scope>
    <source>
        <strain evidence="2">ATCC 36951</strain>
    </source>
</reference>
<evidence type="ECO:0000313" key="2">
    <source>
        <dbReference type="EMBL" id="KAF2160065.1"/>
    </source>
</evidence>